<keyword evidence="3" id="KW-0732">Signal</keyword>
<protein>
    <recommendedName>
        <fullName evidence="4">DUF4349 domain-containing protein</fullName>
    </recommendedName>
</protein>
<dbReference type="Pfam" id="PF14257">
    <property type="entry name" value="DUF4349"/>
    <property type="match status" value="1"/>
</dbReference>
<feature type="signal peptide" evidence="3">
    <location>
        <begin position="1"/>
        <end position="19"/>
    </location>
</feature>
<proteinExistence type="predicted"/>
<dbReference type="InterPro" id="IPR025645">
    <property type="entry name" value="DUF4349"/>
</dbReference>
<dbReference type="OrthoDB" id="7448632at2"/>
<dbReference type="PATRIC" id="fig|1123269.5.peg.5404"/>
<dbReference type="STRING" id="1123269.NX02_27540"/>
<sequence>MNFARFIPLAILAPLAACGQAPEGGAPSEAMEAAAPAPADAAKEGGAVKVVLPQIAYSYRYGFNVPAGKIADVQQAHVAACDRLGPARCQVVEMQRSSADGGGASGSLKLQVEARIARNFGAELSKAVNGAGGALDESSTTSEDLSKKIVDTEARLRSKQALSARLMQLLQSRNGTVAELVEAERKVAEVQEEIDAAQSWLAEMRGRVSMSEIDVDYGASGGSGFSRPIREAGANLAQVLGVSIAGLMVLVVGGLPWALVIGLIVWIIRRRRRAAVAKTPPPAA</sequence>
<keyword evidence="6" id="KW-1185">Reference proteome</keyword>
<keyword evidence="2" id="KW-0812">Transmembrane</keyword>
<feature type="domain" description="DUF4349" evidence="4">
    <location>
        <begin position="54"/>
        <end position="269"/>
    </location>
</feature>
<keyword evidence="1" id="KW-0175">Coiled coil</keyword>
<reference evidence="5 6" key="1">
    <citation type="submission" date="2013-07" db="EMBL/GenBank/DDBJ databases">
        <title>Completed genome of Sphingomonas sanxanigenens NX02.</title>
        <authorList>
            <person name="Ma T."/>
            <person name="Huang H."/>
            <person name="Wu M."/>
            <person name="Li X."/>
            <person name="Li G."/>
        </authorList>
    </citation>
    <scope>NUCLEOTIDE SEQUENCE [LARGE SCALE GENOMIC DNA]</scope>
    <source>
        <strain evidence="5 6">NX02</strain>
    </source>
</reference>
<dbReference type="KEGG" id="ssan:NX02_27540"/>
<keyword evidence="2" id="KW-1133">Transmembrane helix</keyword>
<dbReference type="HOGENOM" id="CLU_046535_1_1_5"/>
<organism evidence="5 6">
    <name type="scientific">Sphingomonas sanxanigenens DSM 19645 = NX02</name>
    <dbReference type="NCBI Taxonomy" id="1123269"/>
    <lineage>
        <taxon>Bacteria</taxon>
        <taxon>Pseudomonadati</taxon>
        <taxon>Pseudomonadota</taxon>
        <taxon>Alphaproteobacteria</taxon>
        <taxon>Sphingomonadales</taxon>
        <taxon>Sphingomonadaceae</taxon>
        <taxon>Sphingomonas</taxon>
    </lineage>
</organism>
<feature type="chain" id="PRO_5004785370" description="DUF4349 domain-containing protein" evidence="3">
    <location>
        <begin position="20"/>
        <end position="284"/>
    </location>
</feature>
<evidence type="ECO:0000256" key="2">
    <source>
        <dbReference type="SAM" id="Phobius"/>
    </source>
</evidence>
<evidence type="ECO:0000256" key="3">
    <source>
        <dbReference type="SAM" id="SignalP"/>
    </source>
</evidence>
<evidence type="ECO:0000313" key="6">
    <source>
        <dbReference type="Proteomes" id="UP000018851"/>
    </source>
</evidence>
<dbReference type="RefSeq" id="WP_025295190.1">
    <property type="nucleotide sequence ID" value="NZ_CP006644.1"/>
</dbReference>
<dbReference type="EMBL" id="CP006644">
    <property type="protein sequence ID" value="AHE57092.1"/>
    <property type="molecule type" value="Genomic_DNA"/>
</dbReference>
<name>W0AKL6_9SPHN</name>
<feature type="coiled-coil region" evidence="1">
    <location>
        <begin position="173"/>
        <end position="200"/>
    </location>
</feature>
<dbReference type="AlphaFoldDB" id="W0AKL6"/>
<keyword evidence="2" id="KW-0472">Membrane</keyword>
<gene>
    <name evidence="5" type="ORF">NX02_27540</name>
</gene>
<accession>W0AKL6</accession>
<evidence type="ECO:0000313" key="5">
    <source>
        <dbReference type="EMBL" id="AHE57092.1"/>
    </source>
</evidence>
<feature type="transmembrane region" description="Helical" evidence="2">
    <location>
        <begin position="244"/>
        <end position="268"/>
    </location>
</feature>
<evidence type="ECO:0000256" key="1">
    <source>
        <dbReference type="SAM" id="Coils"/>
    </source>
</evidence>
<evidence type="ECO:0000259" key="4">
    <source>
        <dbReference type="Pfam" id="PF14257"/>
    </source>
</evidence>
<dbReference type="eggNOG" id="ENOG50330WI">
    <property type="taxonomic scope" value="Bacteria"/>
</dbReference>
<dbReference type="Proteomes" id="UP000018851">
    <property type="component" value="Chromosome"/>
</dbReference>